<keyword evidence="3" id="KW-1185">Reference proteome</keyword>
<organism evidence="2 3">
    <name type="scientific">Ficus carica</name>
    <name type="common">Common fig</name>
    <dbReference type="NCBI Taxonomy" id="3494"/>
    <lineage>
        <taxon>Eukaryota</taxon>
        <taxon>Viridiplantae</taxon>
        <taxon>Streptophyta</taxon>
        <taxon>Embryophyta</taxon>
        <taxon>Tracheophyta</taxon>
        <taxon>Spermatophyta</taxon>
        <taxon>Magnoliopsida</taxon>
        <taxon>eudicotyledons</taxon>
        <taxon>Gunneridae</taxon>
        <taxon>Pentapetalae</taxon>
        <taxon>rosids</taxon>
        <taxon>fabids</taxon>
        <taxon>Rosales</taxon>
        <taxon>Moraceae</taxon>
        <taxon>Ficeae</taxon>
        <taxon>Ficus</taxon>
    </lineage>
</organism>
<protein>
    <submittedName>
        <fullName evidence="2">Uncharacterized protein</fullName>
    </submittedName>
</protein>
<gene>
    <name evidence="2" type="ORF">TIFTF001_023549</name>
</gene>
<dbReference type="Proteomes" id="UP001187192">
    <property type="component" value="Unassembled WGS sequence"/>
</dbReference>
<feature type="compositionally biased region" description="Low complexity" evidence="1">
    <location>
        <begin position="29"/>
        <end position="43"/>
    </location>
</feature>
<feature type="compositionally biased region" description="Basic and acidic residues" evidence="1">
    <location>
        <begin position="46"/>
        <end position="68"/>
    </location>
</feature>
<evidence type="ECO:0000313" key="3">
    <source>
        <dbReference type="Proteomes" id="UP001187192"/>
    </source>
</evidence>
<accession>A0AA88ANN2</accession>
<feature type="compositionally biased region" description="Polar residues" evidence="1">
    <location>
        <begin position="15"/>
        <end position="28"/>
    </location>
</feature>
<reference evidence="2" key="1">
    <citation type="submission" date="2023-07" db="EMBL/GenBank/DDBJ databases">
        <title>draft genome sequence of fig (Ficus carica).</title>
        <authorList>
            <person name="Takahashi T."/>
            <person name="Nishimura K."/>
        </authorList>
    </citation>
    <scope>NUCLEOTIDE SEQUENCE</scope>
</reference>
<name>A0AA88ANN2_FICCA</name>
<dbReference type="EMBL" id="BTGU01000051">
    <property type="protein sequence ID" value="GMN54412.1"/>
    <property type="molecule type" value="Genomic_DNA"/>
</dbReference>
<proteinExistence type="predicted"/>
<feature type="region of interest" description="Disordered" evidence="1">
    <location>
        <begin position="1"/>
        <end position="68"/>
    </location>
</feature>
<dbReference type="AlphaFoldDB" id="A0AA88ANN2"/>
<comment type="caution">
    <text evidence="2">The sequence shown here is derived from an EMBL/GenBank/DDBJ whole genome shotgun (WGS) entry which is preliminary data.</text>
</comment>
<sequence length="68" mass="7454">MESAFCSSDLAKKTALSSVPTPARSMTESSQASPFSAAFARAPTTVREREQLGHMRESGGERNQREHR</sequence>
<evidence type="ECO:0000313" key="2">
    <source>
        <dbReference type="EMBL" id="GMN54412.1"/>
    </source>
</evidence>
<evidence type="ECO:0000256" key="1">
    <source>
        <dbReference type="SAM" id="MobiDB-lite"/>
    </source>
</evidence>